<feature type="transmembrane region" description="Helical" evidence="9">
    <location>
        <begin position="153"/>
        <end position="174"/>
    </location>
</feature>
<keyword evidence="6 9" id="KW-0472">Membrane</keyword>
<evidence type="ECO:0000256" key="3">
    <source>
        <dbReference type="ARBA" id="ARBA00022475"/>
    </source>
</evidence>
<feature type="transmembrane region" description="Helical" evidence="9">
    <location>
        <begin position="99"/>
        <end position="121"/>
    </location>
</feature>
<dbReference type="EMBL" id="BIFR01000002">
    <property type="protein sequence ID" value="GCE14775.1"/>
    <property type="molecule type" value="Genomic_DNA"/>
</dbReference>
<evidence type="ECO:0000256" key="2">
    <source>
        <dbReference type="ARBA" id="ARBA00022448"/>
    </source>
</evidence>
<dbReference type="InterPro" id="IPR036259">
    <property type="entry name" value="MFS_trans_sf"/>
</dbReference>
<comment type="subcellular location">
    <subcellularLocation>
        <location evidence="1">Cell membrane</location>
        <topology evidence="1">Multi-pass membrane protein</topology>
    </subcellularLocation>
</comment>
<dbReference type="GO" id="GO:0005886">
    <property type="term" value="C:plasma membrane"/>
    <property type="evidence" value="ECO:0007669"/>
    <property type="project" value="UniProtKB-SubCell"/>
</dbReference>
<feature type="transmembrane region" description="Helical" evidence="9">
    <location>
        <begin position="17"/>
        <end position="42"/>
    </location>
</feature>
<name>A0A402A6W9_9CHLR</name>
<accession>A0A402A6W9</accession>
<proteinExistence type="inferred from homology"/>
<dbReference type="OrthoDB" id="9793136at2"/>
<feature type="transmembrane region" description="Helical" evidence="9">
    <location>
        <begin position="318"/>
        <end position="340"/>
    </location>
</feature>
<feature type="domain" description="Major facilitator superfamily (MFS) profile" evidence="10">
    <location>
        <begin position="1"/>
        <end position="201"/>
    </location>
</feature>
<feature type="transmembrane region" description="Helical" evidence="9">
    <location>
        <begin position="382"/>
        <end position="401"/>
    </location>
</feature>
<evidence type="ECO:0000256" key="5">
    <source>
        <dbReference type="ARBA" id="ARBA00022989"/>
    </source>
</evidence>
<feature type="transmembrane region" description="Helical" evidence="9">
    <location>
        <begin position="352"/>
        <end position="376"/>
    </location>
</feature>
<dbReference type="Proteomes" id="UP000287352">
    <property type="component" value="Unassembled WGS sequence"/>
</dbReference>
<dbReference type="Gene3D" id="1.20.1250.20">
    <property type="entry name" value="MFS general substrate transporter like domains"/>
    <property type="match status" value="1"/>
</dbReference>
<keyword evidence="3" id="KW-1003">Cell membrane</keyword>
<evidence type="ECO:0000256" key="8">
    <source>
        <dbReference type="ARBA" id="ARBA00040914"/>
    </source>
</evidence>
<dbReference type="GO" id="GO:0022857">
    <property type="term" value="F:transmembrane transporter activity"/>
    <property type="evidence" value="ECO:0007669"/>
    <property type="project" value="InterPro"/>
</dbReference>
<evidence type="ECO:0000256" key="7">
    <source>
        <dbReference type="ARBA" id="ARBA00038075"/>
    </source>
</evidence>
<evidence type="ECO:0000256" key="6">
    <source>
        <dbReference type="ARBA" id="ARBA00023136"/>
    </source>
</evidence>
<evidence type="ECO:0000313" key="11">
    <source>
        <dbReference type="EMBL" id="GCE14775.1"/>
    </source>
</evidence>
<dbReference type="CDD" id="cd06173">
    <property type="entry name" value="MFS_MefA_like"/>
    <property type="match status" value="1"/>
</dbReference>
<evidence type="ECO:0000256" key="1">
    <source>
        <dbReference type="ARBA" id="ARBA00004651"/>
    </source>
</evidence>
<dbReference type="InterPro" id="IPR011701">
    <property type="entry name" value="MFS"/>
</dbReference>
<comment type="caution">
    <text evidence="11">The sequence shown here is derived from an EMBL/GenBank/DDBJ whole genome shotgun (WGS) entry which is preliminary data.</text>
</comment>
<reference evidence="12" key="1">
    <citation type="submission" date="2018-12" db="EMBL/GenBank/DDBJ databases">
        <title>Tengunoibacter tsumagoiensis gen. nov., sp. nov., Dictyobacter kobayashii sp. nov., D. alpinus sp. nov., and D. joshuensis sp. nov. and description of Dictyobacteraceae fam. nov. within the order Ktedonobacterales isolated from Tengu-no-mugimeshi.</title>
        <authorList>
            <person name="Wang C.M."/>
            <person name="Zheng Y."/>
            <person name="Sakai Y."/>
            <person name="Toyoda A."/>
            <person name="Minakuchi Y."/>
            <person name="Abe K."/>
            <person name="Yokota A."/>
            <person name="Yabe S."/>
        </authorList>
    </citation>
    <scope>NUCLEOTIDE SEQUENCE [LARGE SCALE GENOMIC DNA]</scope>
    <source>
        <strain evidence="12">Uno3</strain>
    </source>
</reference>
<dbReference type="InterPro" id="IPR020846">
    <property type="entry name" value="MFS_dom"/>
</dbReference>
<keyword evidence="12" id="KW-1185">Reference proteome</keyword>
<dbReference type="PANTHER" id="PTHR23513:SF9">
    <property type="entry name" value="ENTEROBACTIN EXPORTER ENTS"/>
    <property type="match status" value="1"/>
</dbReference>
<feature type="transmembrane region" description="Helical" evidence="9">
    <location>
        <begin position="186"/>
        <end position="207"/>
    </location>
</feature>
<feature type="domain" description="Major facilitator superfamily (MFS) profile" evidence="10">
    <location>
        <begin position="229"/>
        <end position="419"/>
    </location>
</feature>
<organism evidence="11 12">
    <name type="scientific">Tengunoibacter tsumagoiensis</name>
    <dbReference type="NCBI Taxonomy" id="2014871"/>
    <lineage>
        <taxon>Bacteria</taxon>
        <taxon>Bacillati</taxon>
        <taxon>Chloroflexota</taxon>
        <taxon>Ktedonobacteria</taxon>
        <taxon>Ktedonobacterales</taxon>
        <taxon>Dictyobacteraceae</taxon>
        <taxon>Tengunoibacter</taxon>
    </lineage>
</organism>
<protein>
    <recommendedName>
        <fullName evidence="8">Multidrug efflux pump Tap</fullName>
    </recommendedName>
</protein>
<gene>
    <name evidence="11" type="ORF">KTT_46340</name>
</gene>
<dbReference type="Pfam" id="PF07690">
    <property type="entry name" value="MFS_1"/>
    <property type="match status" value="1"/>
</dbReference>
<keyword evidence="4 9" id="KW-0812">Transmembrane</keyword>
<sequence>METQTIPSVLPPRRLPLLAFFAANLISFVGDRLTLLAIPWFVLQTTGSITKTGITAFFTTLPTIISAFLSGLIVDRLGYKRTSVIGDCASGVCTLLIPLLFHTLGLAFWQLLILAFLGGLLKAPGETARSSLLPELGQASQMRMERVNAVGDGLVRVSGLLGAPLAALLIVAIGANNLLWLDAISFFLSALLIGIAVPATMAVPTHAESGDNTGSLKQGLSFLLHNPVLRSMIPVSLTTNLLDAALFSVALPVYANQIWQNILPIGLLSATFGGCAFVSTLLFGFFGHRLPRRLTYGLCFMAIGLRFWALGLQVPLPILFVIYAFSGLVVGPLNPIAMTIEQEIIPPKLRARVLGVAGAGYLGGIPIGGLLCGYVITWIGLIPTLFTMGLIYLLVTGSLLINPALKGMNRSISLSSSQS</sequence>
<evidence type="ECO:0000256" key="9">
    <source>
        <dbReference type="SAM" id="Phobius"/>
    </source>
</evidence>
<evidence type="ECO:0000256" key="4">
    <source>
        <dbReference type="ARBA" id="ARBA00022692"/>
    </source>
</evidence>
<keyword evidence="5 9" id="KW-1133">Transmembrane helix</keyword>
<dbReference type="SUPFAM" id="SSF103473">
    <property type="entry name" value="MFS general substrate transporter"/>
    <property type="match status" value="1"/>
</dbReference>
<evidence type="ECO:0000259" key="10">
    <source>
        <dbReference type="PROSITE" id="PS50850"/>
    </source>
</evidence>
<feature type="transmembrane region" description="Helical" evidence="9">
    <location>
        <begin position="294"/>
        <end position="312"/>
    </location>
</feature>
<feature type="transmembrane region" description="Helical" evidence="9">
    <location>
        <begin position="54"/>
        <end position="74"/>
    </location>
</feature>
<dbReference type="PROSITE" id="PS50850">
    <property type="entry name" value="MFS"/>
    <property type="match status" value="2"/>
</dbReference>
<dbReference type="PANTHER" id="PTHR23513">
    <property type="entry name" value="INTEGRAL MEMBRANE EFFLUX PROTEIN-RELATED"/>
    <property type="match status" value="1"/>
</dbReference>
<keyword evidence="2" id="KW-0813">Transport</keyword>
<dbReference type="AlphaFoldDB" id="A0A402A6W9"/>
<dbReference type="RefSeq" id="WP_126582311.1">
    <property type="nucleotide sequence ID" value="NZ_BIFR01000002.1"/>
</dbReference>
<comment type="similarity">
    <text evidence="7">Belongs to the major facilitator superfamily. Drug:H(+) antiporter-3 (DHA3) (TC 2.A.1.21) family.</text>
</comment>
<evidence type="ECO:0000313" key="12">
    <source>
        <dbReference type="Proteomes" id="UP000287352"/>
    </source>
</evidence>
<feature type="transmembrane region" description="Helical" evidence="9">
    <location>
        <begin position="262"/>
        <end position="287"/>
    </location>
</feature>